<feature type="region of interest" description="Disordered" evidence="1">
    <location>
        <begin position="160"/>
        <end position="181"/>
    </location>
</feature>
<comment type="caution">
    <text evidence="2">The sequence shown here is derived from an EMBL/GenBank/DDBJ whole genome shotgun (WGS) entry which is preliminary data.</text>
</comment>
<feature type="region of interest" description="Disordered" evidence="1">
    <location>
        <begin position="120"/>
        <end position="143"/>
    </location>
</feature>
<name>A0A8S3Q3D7_MYTED</name>
<evidence type="ECO:0000313" key="3">
    <source>
        <dbReference type="Proteomes" id="UP000683360"/>
    </source>
</evidence>
<evidence type="ECO:0000313" key="2">
    <source>
        <dbReference type="EMBL" id="CAG2189774.1"/>
    </source>
</evidence>
<protein>
    <submittedName>
        <fullName evidence="2">Uncharacterized protein</fullName>
    </submittedName>
</protein>
<dbReference type="Proteomes" id="UP000683360">
    <property type="component" value="Unassembled WGS sequence"/>
</dbReference>
<dbReference type="EMBL" id="CAJPWZ010000304">
    <property type="protein sequence ID" value="CAG2189774.1"/>
    <property type="molecule type" value="Genomic_DNA"/>
</dbReference>
<keyword evidence="3" id="KW-1185">Reference proteome</keyword>
<sequence>MTVSMSHESSKKKIEHFFPSTSKVSLDIIPFDSICQENTIAGSENMDTLDPIIISDSNSPVKGCNTIAPCSPINNDIVISDSPKKTSQKRIQYKDLTSSSSSDEQNRLPILKRKRIKLSHHNTAKKQRNDAKGVIVSSESDKELTETITRNKIMYDTRSLTPKPVEKLPNNINGTTKSVRK</sequence>
<reference evidence="2" key="1">
    <citation type="submission" date="2021-03" db="EMBL/GenBank/DDBJ databases">
        <authorList>
            <person name="Bekaert M."/>
        </authorList>
    </citation>
    <scope>NUCLEOTIDE SEQUENCE</scope>
</reference>
<feature type="region of interest" description="Disordered" evidence="1">
    <location>
        <begin position="79"/>
        <end position="106"/>
    </location>
</feature>
<organism evidence="2 3">
    <name type="scientific">Mytilus edulis</name>
    <name type="common">Blue mussel</name>
    <dbReference type="NCBI Taxonomy" id="6550"/>
    <lineage>
        <taxon>Eukaryota</taxon>
        <taxon>Metazoa</taxon>
        <taxon>Spiralia</taxon>
        <taxon>Lophotrochozoa</taxon>
        <taxon>Mollusca</taxon>
        <taxon>Bivalvia</taxon>
        <taxon>Autobranchia</taxon>
        <taxon>Pteriomorphia</taxon>
        <taxon>Mytilida</taxon>
        <taxon>Mytiloidea</taxon>
        <taxon>Mytilidae</taxon>
        <taxon>Mytilinae</taxon>
        <taxon>Mytilus</taxon>
    </lineage>
</organism>
<feature type="compositionally biased region" description="Polar residues" evidence="1">
    <location>
        <begin position="170"/>
        <end position="181"/>
    </location>
</feature>
<evidence type="ECO:0000256" key="1">
    <source>
        <dbReference type="SAM" id="MobiDB-lite"/>
    </source>
</evidence>
<proteinExistence type="predicted"/>
<gene>
    <name evidence="2" type="ORF">MEDL_5126</name>
</gene>
<accession>A0A8S3Q3D7</accession>
<dbReference type="AlphaFoldDB" id="A0A8S3Q3D7"/>
<dbReference type="OrthoDB" id="6195700at2759"/>